<dbReference type="InterPro" id="IPR001878">
    <property type="entry name" value="Znf_CCHC"/>
</dbReference>
<evidence type="ECO:0000256" key="2">
    <source>
        <dbReference type="SAM" id="MobiDB-lite"/>
    </source>
</evidence>
<evidence type="ECO:0000313" key="5">
    <source>
        <dbReference type="Proteomes" id="UP001281410"/>
    </source>
</evidence>
<evidence type="ECO:0000259" key="3">
    <source>
        <dbReference type="PROSITE" id="PS50158"/>
    </source>
</evidence>
<evidence type="ECO:0000313" key="4">
    <source>
        <dbReference type="EMBL" id="KAK3184761.1"/>
    </source>
</evidence>
<feature type="domain" description="CCHC-type" evidence="3">
    <location>
        <begin position="173"/>
        <end position="188"/>
    </location>
</feature>
<keyword evidence="1" id="KW-0862">Zinc</keyword>
<dbReference type="EMBL" id="JANJYJ010000010">
    <property type="protein sequence ID" value="KAK3184761.1"/>
    <property type="molecule type" value="Genomic_DNA"/>
</dbReference>
<keyword evidence="1" id="KW-0863">Zinc-finger</keyword>
<sequence>MNLEDIARRYATMSLVEKERPVQCLKDDLKMGVEIEIVKNNFFLFHFKTGEDRCWVLAGGPWTFDGDLIMLEMPTGRGEIENMRFNLADFWVQIHCVPLLCMTKEIGQFLEDFVGNVLEVDMDASGDWVGKFLRIRILLDVEKPLRRWLRVDVMRDGVETPMILKYEQLPNHCFLCGHLGHPTRECPEGVDTEKDLTRVEEMPFGPWLKAALPEIRKRLRSRKWNNNSARRGDYSGVSSSSQPCLEGDY</sequence>
<dbReference type="PANTHER" id="PTHR31286:SF167">
    <property type="entry name" value="OS09G0268800 PROTEIN"/>
    <property type="match status" value="1"/>
</dbReference>
<dbReference type="Proteomes" id="UP001281410">
    <property type="component" value="Unassembled WGS sequence"/>
</dbReference>
<dbReference type="SUPFAM" id="SSF57756">
    <property type="entry name" value="Retrovirus zinc finger-like domains"/>
    <property type="match status" value="1"/>
</dbReference>
<proteinExistence type="predicted"/>
<dbReference type="PANTHER" id="PTHR31286">
    <property type="entry name" value="GLYCINE-RICH CELL WALL STRUCTURAL PROTEIN 1.8-LIKE"/>
    <property type="match status" value="1"/>
</dbReference>
<reference evidence="4" key="1">
    <citation type="journal article" date="2023" name="Plant J.">
        <title>Genome sequences and population genomics provide insights into the demographic history, inbreeding, and mutation load of two 'living fossil' tree species of Dipteronia.</title>
        <authorList>
            <person name="Feng Y."/>
            <person name="Comes H.P."/>
            <person name="Chen J."/>
            <person name="Zhu S."/>
            <person name="Lu R."/>
            <person name="Zhang X."/>
            <person name="Li P."/>
            <person name="Qiu J."/>
            <person name="Olsen K.M."/>
            <person name="Qiu Y."/>
        </authorList>
    </citation>
    <scope>NUCLEOTIDE SEQUENCE</scope>
    <source>
        <strain evidence="4">NBL</strain>
    </source>
</reference>
<accession>A0AAD9ZM60</accession>
<keyword evidence="1" id="KW-0479">Metal-binding</keyword>
<protein>
    <recommendedName>
        <fullName evidence="3">CCHC-type domain-containing protein</fullName>
    </recommendedName>
</protein>
<feature type="region of interest" description="Disordered" evidence="2">
    <location>
        <begin position="230"/>
        <end position="249"/>
    </location>
</feature>
<dbReference type="InterPro" id="IPR040256">
    <property type="entry name" value="At4g02000-like"/>
</dbReference>
<dbReference type="GO" id="GO:0008270">
    <property type="term" value="F:zinc ion binding"/>
    <property type="evidence" value="ECO:0007669"/>
    <property type="project" value="UniProtKB-KW"/>
</dbReference>
<organism evidence="4 5">
    <name type="scientific">Dipteronia sinensis</name>
    <dbReference type="NCBI Taxonomy" id="43782"/>
    <lineage>
        <taxon>Eukaryota</taxon>
        <taxon>Viridiplantae</taxon>
        <taxon>Streptophyta</taxon>
        <taxon>Embryophyta</taxon>
        <taxon>Tracheophyta</taxon>
        <taxon>Spermatophyta</taxon>
        <taxon>Magnoliopsida</taxon>
        <taxon>eudicotyledons</taxon>
        <taxon>Gunneridae</taxon>
        <taxon>Pentapetalae</taxon>
        <taxon>rosids</taxon>
        <taxon>malvids</taxon>
        <taxon>Sapindales</taxon>
        <taxon>Sapindaceae</taxon>
        <taxon>Hippocastanoideae</taxon>
        <taxon>Acereae</taxon>
        <taxon>Dipteronia</taxon>
    </lineage>
</organism>
<dbReference type="AlphaFoldDB" id="A0AAD9ZM60"/>
<evidence type="ECO:0000256" key="1">
    <source>
        <dbReference type="PROSITE-ProRule" id="PRU00047"/>
    </source>
</evidence>
<dbReference type="Pfam" id="PF14392">
    <property type="entry name" value="zf-CCHC_4"/>
    <property type="match status" value="1"/>
</dbReference>
<name>A0AAD9ZM60_9ROSI</name>
<keyword evidence="5" id="KW-1185">Reference proteome</keyword>
<dbReference type="InterPro" id="IPR036875">
    <property type="entry name" value="Znf_CCHC_sf"/>
</dbReference>
<dbReference type="InterPro" id="IPR025836">
    <property type="entry name" value="Zn_knuckle_CX2CX4HX4C"/>
</dbReference>
<dbReference type="PROSITE" id="PS50158">
    <property type="entry name" value="ZF_CCHC"/>
    <property type="match status" value="1"/>
</dbReference>
<comment type="caution">
    <text evidence="4">The sequence shown here is derived from an EMBL/GenBank/DDBJ whole genome shotgun (WGS) entry which is preliminary data.</text>
</comment>
<dbReference type="GO" id="GO:0003676">
    <property type="term" value="F:nucleic acid binding"/>
    <property type="evidence" value="ECO:0007669"/>
    <property type="project" value="InterPro"/>
</dbReference>
<gene>
    <name evidence="4" type="ORF">Dsin_032047</name>
</gene>